<comment type="caution">
    <text evidence="2">The sequence shown here is derived from an EMBL/GenBank/DDBJ whole genome shotgun (WGS) entry which is preliminary data.</text>
</comment>
<dbReference type="OMA" id="TITTINF"/>
<dbReference type="AlphaFoldDB" id="A0A151ZKF5"/>
<reference evidence="2 3" key="1">
    <citation type="submission" date="2015-12" db="EMBL/GenBank/DDBJ databases">
        <title>Dictyostelia acquired genes for synthesis and detection of signals that induce cell-type specialization by lateral gene transfer from prokaryotes.</title>
        <authorList>
            <person name="Gloeckner G."/>
            <person name="Schaap P."/>
        </authorList>
    </citation>
    <scope>NUCLEOTIDE SEQUENCE [LARGE SCALE GENOMIC DNA]</scope>
    <source>
        <strain evidence="2 3">TK</strain>
    </source>
</reference>
<evidence type="ECO:0000313" key="3">
    <source>
        <dbReference type="Proteomes" id="UP000076078"/>
    </source>
</evidence>
<dbReference type="Gene3D" id="3.80.10.10">
    <property type="entry name" value="Ribonuclease Inhibitor"/>
    <property type="match status" value="4"/>
</dbReference>
<keyword evidence="1" id="KW-0677">Repeat</keyword>
<organism evidence="2 3">
    <name type="scientific">Tieghemostelium lacteum</name>
    <name type="common">Slime mold</name>
    <name type="synonym">Dictyostelium lacteum</name>
    <dbReference type="NCBI Taxonomy" id="361077"/>
    <lineage>
        <taxon>Eukaryota</taxon>
        <taxon>Amoebozoa</taxon>
        <taxon>Evosea</taxon>
        <taxon>Eumycetozoa</taxon>
        <taxon>Dictyostelia</taxon>
        <taxon>Dictyosteliales</taxon>
        <taxon>Raperosteliaceae</taxon>
        <taxon>Tieghemostelium</taxon>
    </lineage>
</organism>
<dbReference type="InterPro" id="IPR001611">
    <property type="entry name" value="Leu-rich_rpt"/>
</dbReference>
<dbReference type="Proteomes" id="UP000076078">
    <property type="component" value="Unassembled WGS sequence"/>
</dbReference>
<evidence type="ECO:0000313" key="2">
    <source>
        <dbReference type="EMBL" id="KYQ94482.1"/>
    </source>
</evidence>
<name>A0A151ZKF5_TIELA</name>
<keyword evidence="3" id="KW-1185">Reference proteome</keyword>
<dbReference type="InterPro" id="IPR052201">
    <property type="entry name" value="LRR-containing_regulator"/>
</dbReference>
<dbReference type="PANTHER" id="PTHR24111">
    <property type="entry name" value="LEUCINE-RICH REPEAT-CONTAINING PROTEIN 34"/>
    <property type="match status" value="1"/>
</dbReference>
<proteinExistence type="predicted"/>
<sequence>MSNIQIVGPICTSKKEKPPVETAVEELKELGEYLKSNQDLPEKDIKFKRGTVCKDGRLDLCKQNVGPLGAEYLGSVLKGNTKIRHLLMGDDSLGPEGAKQVANIINQSTSLETVYLGCNYFNEEGARHLSEALQKNENIKALWIKRNHLGLGGASQISDLLSMNTHLKTLDLITNQLGPESIELLKNGLLKNSNCTLTSIQLDSNPIGPQGCVHLVEILRHLKSTLEAISLENTGITDKGVEILCQPLSDNSSALKILDLRSNDLGYASALSLSTMLHSNTSLKEISLGHSFNTIVVGSKPNHMGDSGLGLMATALKHNKTIQYIDMTWNNTTGESASYLISILKSHNLNAYIHIDLKPLTSNDKSVLLDLRKKRKIDVQEKKDYVKTFIQPIISVYRVEKAPKNPKSLSINTPIKDQLSSVMDIKPHENISFRFNSLVNK</sequence>
<dbReference type="InterPro" id="IPR032675">
    <property type="entry name" value="LRR_dom_sf"/>
</dbReference>
<dbReference type="STRING" id="361077.A0A151ZKF5"/>
<accession>A0A151ZKF5</accession>
<dbReference type="InParanoid" id="A0A151ZKF5"/>
<dbReference type="Pfam" id="PF13516">
    <property type="entry name" value="LRR_6"/>
    <property type="match status" value="3"/>
</dbReference>
<evidence type="ECO:0008006" key="4">
    <source>
        <dbReference type="Google" id="ProtNLM"/>
    </source>
</evidence>
<gene>
    <name evidence="2" type="ORF">DLAC_04786</name>
</gene>
<dbReference type="EMBL" id="LODT01000022">
    <property type="protein sequence ID" value="KYQ94482.1"/>
    <property type="molecule type" value="Genomic_DNA"/>
</dbReference>
<dbReference type="SUPFAM" id="SSF52047">
    <property type="entry name" value="RNI-like"/>
    <property type="match status" value="1"/>
</dbReference>
<protein>
    <recommendedName>
        <fullName evidence="4">Leucine-rich repeat-containing protein (LRR)</fullName>
    </recommendedName>
</protein>
<evidence type="ECO:0000256" key="1">
    <source>
        <dbReference type="ARBA" id="ARBA00022737"/>
    </source>
</evidence>
<dbReference type="PANTHER" id="PTHR24111:SF0">
    <property type="entry name" value="LEUCINE-RICH REPEAT-CONTAINING PROTEIN"/>
    <property type="match status" value="1"/>
</dbReference>
<dbReference type="SMART" id="SM00368">
    <property type="entry name" value="LRR_RI"/>
    <property type="match status" value="8"/>
</dbReference>
<dbReference type="OrthoDB" id="19386at2759"/>